<dbReference type="InterPro" id="IPR050887">
    <property type="entry name" value="Beta-mannosidase_GH2"/>
</dbReference>
<dbReference type="UniPathway" id="UPA00280"/>
<dbReference type="STRING" id="5078.A0A135LK17"/>
<comment type="catalytic activity">
    <reaction evidence="1">
        <text>Hydrolysis of terminal, non-reducing beta-D-mannose residues in beta-D-mannosides.</text>
        <dbReference type="EC" id="3.2.1.25"/>
    </reaction>
</comment>
<evidence type="ECO:0000259" key="17">
    <source>
        <dbReference type="Pfam" id="PF17786"/>
    </source>
</evidence>
<dbReference type="InterPro" id="IPR008979">
    <property type="entry name" value="Galactose-bd-like_sf"/>
</dbReference>
<evidence type="ECO:0000313" key="20">
    <source>
        <dbReference type="Proteomes" id="UP000070168"/>
    </source>
</evidence>
<dbReference type="Pfam" id="PF17753">
    <property type="entry name" value="Ig_mannosidase"/>
    <property type="match status" value="1"/>
</dbReference>
<protein>
    <recommendedName>
        <fullName evidence="13">Beta-mannosidase B</fullName>
        <ecNumber evidence="5">3.2.1.25</ecNumber>
    </recommendedName>
    <alternativeName>
        <fullName evidence="14">Mannanase B</fullName>
    </alternativeName>
</protein>
<comment type="pathway">
    <text evidence="3">Glycan metabolism; N-glycan degradation.</text>
</comment>
<evidence type="ECO:0000256" key="12">
    <source>
        <dbReference type="ARBA" id="ARBA00038429"/>
    </source>
</evidence>
<evidence type="ECO:0000256" key="6">
    <source>
        <dbReference type="ARBA" id="ARBA00022525"/>
    </source>
</evidence>
<dbReference type="InterPro" id="IPR036156">
    <property type="entry name" value="Beta-gal/glucu_dom_sf"/>
</dbReference>
<dbReference type="RefSeq" id="XP_040647820.1">
    <property type="nucleotide sequence ID" value="XM_040790867.1"/>
</dbReference>
<dbReference type="Pfam" id="PF22666">
    <property type="entry name" value="Glyco_hydro_2_N2"/>
    <property type="match status" value="1"/>
</dbReference>
<dbReference type="InterPro" id="IPR054593">
    <property type="entry name" value="Beta-mannosidase-like_N2"/>
</dbReference>
<keyword evidence="7 19" id="KW-0378">Hydrolase</keyword>
<gene>
    <name evidence="19" type="ORF">PGRI_031540</name>
</gene>
<dbReference type="GO" id="GO:0000272">
    <property type="term" value="P:polysaccharide catabolic process"/>
    <property type="evidence" value="ECO:0007669"/>
    <property type="project" value="UniProtKB-KW"/>
</dbReference>
<feature type="domain" description="Mannosidase Ig/CBM-like" evidence="17">
    <location>
        <begin position="681"/>
        <end position="777"/>
    </location>
</feature>
<comment type="caution">
    <text evidence="19">The sequence shown here is derived from an EMBL/GenBank/DDBJ whole genome shotgun (WGS) entry which is preliminary data.</text>
</comment>
<dbReference type="InterPro" id="IPR041447">
    <property type="entry name" value="Mannosidase_ig"/>
</dbReference>
<evidence type="ECO:0000256" key="7">
    <source>
        <dbReference type="ARBA" id="ARBA00022801"/>
    </source>
</evidence>
<comment type="subunit">
    <text evidence="4">Homodimer.</text>
</comment>
<dbReference type="Pfam" id="PF00703">
    <property type="entry name" value="Glyco_hydro_2"/>
    <property type="match status" value="1"/>
</dbReference>
<feature type="domain" description="Glycoside hydrolase family 2 immunoglobulin-like beta-sandwich" evidence="15">
    <location>
        <begin position="193"/>
        <end position="299"/>
    </location>
</feature>
<dbReference type="OrthoDB" id="2866996at2759"/>
<evidence type="ECO:0000256" key="11">
    <source>
        <dbReference type="ARBA" id="ARBA00023326"/>
    </source>
</evidence>
<keyword evidence="20" id="KW-1185">Reference proteome</keyword>
<sequence length="856" mass="97813">MQKSRRELKTGWSMKQVDDISNDCWLPVKQVPSQVHIDLIDNKRIPDPFVDANELAVQWIAEKDWVYRTNFTAPSREDSTTDLVFLGLDTFATVTLNGIILLQSENMHTSYRVEISEFLRPGQENELQIMFHSALLRGRELVDQHPEHTFHVRQTEASRIPVRKAQYNWGWDWGPILMTAGPWRPVVLEQYIARVDDVWTQYNLSADNKTCSGNLYARVGTGAQEGDSVVLSLLADEKVVFQQKCDIGPGGLVRAAFQLDNPSLWYPHGYGSQPRYQLSADLIRGAIKLDEQIKLVGFRRCELVQEKDEFGKSFYFRINGVDIFSGGSCWIPADSYLAQVSKDRYLDWMKLMVESNQIMIRVWGGGIYEDDAFIEACDSLGILVWHDFAFVCASYPAYSSFLKSIEEEARQNIRRLRSHPSVVIWAGNNEDYQVQERYKLEYDQNDTDPESWRQSTFPARYIYEHLLPKWVQEEDPSMIYHPGSPWGDGKHTSDPTVGDIHQWNIWHGQMSRYQDSADLVGRFVSEFGMEAYPHVESLRRVITDPRQQHPGSMMMDFRNKAGDHERRLMTYVAENFIVPSDLTAFTHITQVLQAETMRYAYKAWRRSWGQPGARRCGGVLVWQLNDCWPTMSWAIVDYYLVKKPAFYAISRALRPLDVGVSRNCPVWTSGHADPMSTNSCEFDLWIASSRQEAVEVEVKVKFVSIRTGNLVSDSINITTLANPNATTEILGNHCVRMSTSCDSAVHENLDQFIIHAELYVNGLVMATDTAWPQPLKYLDFSNRNVRVETSPLQDELTVSADLPVKGFVFEEREGLRLSDNGFDLVPGNKKKITVRGKGAKAQDLSWTYVGANAHVG</sequence>
<proteinExistence type="inferred from homology"/>
<organism evidence="19 20">
    <name type="scientific">Penicillium patulum</name>
    <name type="common">Penicillium griseofulvum</name>
    <dbReference type="NCBI Taxonomy" id="5078"/>
    <lineage>
        <taxon>Eukaryota</taxon>
        <taxon>Fungi</taxon>
        <taxon>Dikarya</taxon>
        <taxon>Ascomycota</taxon>
        <taxon>Pezizomycotina</taxon>
        <taxon>Eurotiomycetes</taxon>
        <taxon>Eurotiomycetidae</taxon>
        <taxon>Eurotiales</taxon>
        <taxon>Aspergillaceae</taxon>
        <taxon>Penicillium</taxon>
    </lineage>
</organism>
<evidence type="ECO:0000256" key="13">
    <source>
        <dbReference type="ARBA" id="ARBA00041069"/>
    </source>
</evidence>
<dbReference type="PANTHER" id="PTHR43730:SF1">
    <property type="entry name" value="BETA-MANNOSIDASE"/>
    <property type="match status" value="1"/>
</dbReference>
<dbReference type="SUPFAM" id="SSF49303">
    <property type="entry name" value="beta-Galactosidase/glucuronidase domain"/>
    <property type="match status" value="2"/>
</dbReference>
<dbReference type="EC" id="3.2.1.25" evidence="5"/>
<evidence type="ECO:0000259" key="18">
    <source>
        <dbReference type="Pfam" id="PF22666"/>
    </source>
</evidence>
<dbReference type="Gene3D" id="2.60.40.10">
    <property type="entry name" value="Immunoglobulins"/>
    <property type="match status" value="2"/>
</dbReference>
<keyword evidence="6" id="KW-0964">Secreted</keyword>
<evidence type="ECO:0000256" key="5">
    <source>
        <dbReference type="ARBA" id="ARBA00012754"/>
    </source>
</evidence>
<evidence type="ECO:0000256" key="10">
    <source>
        <dbReference type="ARBA" id="ARBA00023295"/>
    </source>
</evidence>
<dbReference type="OMA" id="QFACASY"/>
<evidence type="ECO:0000256" key="4">
    <source>
        <dbReference type="ARBA" id="ARBA00011738"/>
    </source>
</evidence>
<dbReference type="FunFam" id="3.20.20.80:FF:000050">
    <property type="entry name" value="Beta-mannosidase B"/>
    <property type="match status" value="1"/>
</dbReference>
<evidence type="ECO:0000256" key="1">
    <source>
        <dbReference type="ARBA" id="ARBA00000829"/>
    </source>
</evidence>
<dbReference type="InterPro" id="IPR017853">
    <property type="entry name" value="GH"/>
</dbReference>
<evidence type="ECO:0000259" key="15">
    <source>
        <dbReference type="Pfam" id="PF00703"/>
    </source>
</evidence>
<dbReference type="Gene3D" id="3.20.20.80">
    <property type="entry name" value="Glycosidases"/>
    <property type="match status" value="1"/>
</dbReference>
<feature type="domain" description="Beta-mannosidase-like galactose-binding" evidence="18">
    <location>
        <begin position="12"/>
        <end position="184"/>
    </location>
</feature>
<dbReference type="EMBL" id="LHQR01000065">
    <property type="protein sequence ID" value="KXG49284.1"/>
    <property type="molecule type" value="Genomic_DNA"/>
</dbReference>
<dbReference type="Proteomes" id="UP000070168">
    <property type="component" value="Unassembled WGS sequence"/>
</dbReference>
<comment type="subcellular location">
    <subcellularLocation>
        <location evidence="2">Secreted</location>
    </subcellularLocation>
</comment>
<dbReference type="GeneID" id="63706167"/>
<evidence type="ECO:0000256" key="2">
    <source>
        <dbReference type="ARBA" id="ARBA00004613"/>
    </source>
</evidence>
<evidence type="ECO:0000256" key="14">
    <source>
        <dbReference type="ARBA" id="ARBA00041614"/>
    </source>
</evidence>
<accession>A0A135LK17</accession>
<keyword evidence="11" id="KW-0624">Polysaccharide degradation</keyword>
<keyword evidence="9" id="KW-0119">Carbohydrate metabolism</keyword>
<keyword evidence="10" id="KW-0326">Glycosidase</keyword>
<dbReference type="PANTHER" id="PTHR43730">
    <property type="entry name" value="BETA-MANNOSIDASE"/>
    <property type="match status" value="1"/>
</dbReference>
<dbReference type="GO" id="GO:0006516">
    <property type="term" value="P:glycoprotein catabolic process"/>
    <property type="evidence" value="ECO:0007669"/>
    <property type="project" value="TreeGrafter"/>
</dbReference>
<dbReference type="InterPro" id="IPR006102">
    <property type="entry name" value="Ig-like_GH2"/>
</dbReference>
<name>A0A135LK17_PENPA</name>
<dbReference type="Gene3D" id="2.60.120.260">
    <property type="entry name" value="Galactose-binding domain-like"/>
    <property type="match status" value="1"/>
</dbReference>
<dbReference type="SUPFAM" id="SSF51445">
    <property type="entry name" value="(Trans)glycosidases"/>
    <property type="match status" value="1"/>
</dbReference>
<evidence type="ECO:0000256" key="8">
    <source>
        <dbReference type="ARBA" id="ARBA00023180"/>
    </source>
</evidence>
<reference evidence="19 20" key="1">
    <citation type="journal article" date="2016" name="BMC Genomics">
        <title>Genome sequencing and secondary metabolism of the postharvest pathogen Penicillium griseofulvum.</title>
        <authorList>
            <person name="Banani H."/>
            <person name="Marcet-Houben M."/>
            <person name="Ballester A.R."/>
            <person name="Abbruscato P."/>
            <person name="Gonzalez-Candelas L."/>
            <person name="Gabaldon T."/>
            <person name="Spadaro D."/>
        </authorList>
    </citation>
    <scope>NUCLEOTIDE SEQUENCE [LARGE SCALE GENOMIC DNA]</scope>
    <source>
        <strain evidence="19 20">PG3</strain>
    </source>
</reference>
<dbReference type="GO" id="GO:0005576">
    <property type="term" value="C:extracellular region"/>
    <property type="evidence" value="ECO:0007669"/>
    <property type="project" value="UniProtKB-SubCell"/>
</dbReference>
<dbReference type="Pfam" id="PF17786">
    <property type="entry name" value="Mannosidase_ig"/>
    <property type="match status" value="1"/>
</dbReference>
<evidence type="ECO:0000256" key="3">
    <source>
        <dbReference type="ARBA" id="ARBA00004740"/>
    </source>
</evidence>
<dbReference type="SUPFAM" id="SSF49785">
    <property type="entry name" value="Galactose-binding domain-like"/>
    <property type="match status" value="1"/>
</dbReference>
<evidence type="ECO:0000313" key="19">
    <source>
        <dbReference type="EMBL" id="KXG49284.1"/>
    </source>
</evidence>
<dbReference type="InterPro" id="IPR013783">
    <property type="entry name" value="Ig-like_fold"/>
</dbReference>
<dbReference type="FunFam" id="2.60.120.260:FF:000118">
    <property type="entry name" value="Beta-mannosidase B"/>
    <property type="match status" value="1"/>
</dbReference>
<comment type="similarity">
    <text evidence="12">Belongs to the glycosyl hydrolase 2 family. Beta-mannosidase B subfamily.</text>
</comment>
<dbReference type="GO" id="GO:0004567">
    <property type="term" value="F:beta-mannosidase activity"/>
    <property type="evidence" value="ECO:0007669"/>
    <property type="project" value="UniProtKB-EC"/>
</dbReference>
<evidence type="ECO:0000256" key="9">
    <source>
        <dbReference type="ARBA" id="ARBA00023277"/>
    </source>
</evidence>
<dbReference type="InterPro" id="IPR041625">
    <property type="entry name" value="Beta-mannosidase_Ig"/>
</dbReference>
<evidence type="ECO:0000259" key="16">
    <source>
        <dbReference type="Pfam" id="PF17753"/>
    </source>
</evidence>
<dbReference type="AlphaFoldDB" id="A0A135LK17"/>
<keyword evidence="8" id="KW-0325">Glycoprotein</keyword>
<feature type="domain" description="Beta-mannosidase Ig-fold" evidence="16">
    <location>
        <begin position="786"/>
        <end position="836"/>
    </location>
</feature>